<keyword evidence="1" id="KW-0732">Signal</keyword>
<dbReference type="PANTHER" id="PTHR30032:SF4">
    <property type="entry name" value="AMIDASE ENHANCER"/>
    <property type="match status" value="1"/>
</dbReference>
<evidence type="ECO:0008006" key="4">
    <source>
        <dbReference type="Google" id="ProtNLM"/>
    </source>
</evidence>
<evidence type="ECO:0000313" key="2">
    <source>
        <dbReference type="EMBL" id="AXV07092.1"/>
    </source>
</evidence>
<evidence type="ECO:0000256" key="1">
    <source>
        <dbReference type="SAM" id="SignalP"/>
    </source>
</evidence>
<name>A0A346XXZ5_9ACTN</name>
<dbReference type="Pfam" id="PF04122">
    <property type="entry name" value="CW_binding_2"/>
    <property type="match status" value="3"/>
</dbReference>
<dbReference type="KEGG" id="euz:DVS28_a2411"/>
<dbReference type="AlphaFoldDB" id="A0A346XXZ5"/>
<dbReference type="InterPro" id="IPR007253">
    <property type="entry name" value="Cell_wall-bd_2"/>
</dbReference>
<evidence type="ECO:0000313" key="3">
    <source>
        <dbReference type="Proteomes" id="UP000264006"/>
    </source>
</evidence>
<gene>
    <name evidence="2" type="ORF">DVS28_a2411</name>
</gene>
<dbReference type="InterPro" id="IPR051922">
    <property type="entry name" value="Bact_Sporulation_Assoc"/>
</dbReference>
<protein>
    <recommendedName>
        <fullName evidence="4">Cell wall binding repeat 2</fullName>
    </recommendedName>
</protein>
<dbReference type="Proteomes" id="UP000264006">
    <property type="component" value="Chromosome"/>
</dbReference>
<sequence length="467" mass="48302">MGVRRALSVVLALCLTLSTGSVAAQTSGREPGDGPAALGRYRIGNSTDAVNAAIDMSLAVFDTDTAPQVVLARADVFADSLAGAVLTEGRGPLLFVPGGRDAALPISVQSELDRVLPPPSGCDGAPDVFLLGGTSAVSISIEQALRDQGRCPQRFAGESRVETAVAIATHALQRYPTTRVLLARADTWADAATGGAYAALSGDPIVVTQPESMHPAVENFLRDRSWNDIVLLGGTSALSSDVQRAAQSHGPVRRVSGDARDATATAIADQLWPYTDQVTLVNGYTETGWVHALAAASPAAAVGAPQVYVHADSIPAATQTLIDARSPIDMVIGAGPDSLIADGVITAAGGGNGKIHDGGTGGDQPAPPTGPIPTGTYVCYQGGTFFFDNVEIIDQTTYDPHGAEGGQFQLNGNVLTFLTGNFASWVSRGEYHADGGPDFPNNGPTVLLYFDDDSGEERRIVCGYGED</sequence>
<dbReference type="PANTHER" id="PTHR30032">
    <property type="entry name" value="N-ACETYLMURAMOYL-L-ALANINE AMIDASE-RELATED"/>
    <property type="match status" value="1"/>
</dbReference>
<proteinExistence type="predicted"/>
<dbReference type="GO" id="GO:0030288">
    <property type="term" value="C:outer membrane-bounded periplasmic space"/>
    <property type="evidence" value="ECO:0007669"/>
    <property type="project" value="TreeGrafter"/>
</dbReference>
<reference evidence="2 3" key="1">
    <citation type="submission" date="2018-09" db="EMBL/GenBank/DDBJ databases">
        <title>Complete genome sequence of Euzebya sp. DY32-46 isolated from seawater of Pacific Ocean.</title>
        <authorList>
            <person name="Xu L."/>
            <person name="Wu Y.-H."/>
            <person name="Xu X.-W."/>
        </authorList>
    </citation>
    <scope>NUCLEOTIDE SEQUENCE [LARGE SCALE GENOMIC DNA]</scope>
    <source>
        <strain evidence="2 3">DY32-46</strain>
    </source>
</reference>
<dbReference type="EMBL" id="CP031165">
    <property type="protein sequence ID" value="AXV07092.1"/>
    <property type="molecule type" value="Genomic_DNA"/>
</dbReference>
<organism evidence="2 3">
    <name type="scientific">Euzebya pacifica</name>
    <dbReference type="NCBI Taxonomy" id="1608957"/>
    <lineage>
        <taxon>Bacteria</taxon>
        <taxon>Bacillati</taxon>
        <taxon>Actinomycetota</taxon>
        <taxon>Nitriliruptoria</taxon>
        <taxon>Euzebyales</taxon>
    </lineage>
</organism>
<accession>A0A346XXZ5</accession>
<feature type="signal peptide" evidence="1">
    <location>
        <begin position="1"/>
        <end position="23"/>
    </location>
</feature>
<keyword evidence="3" id="KW-1185">Reference proteome</keyword>
<dbReference type="RefSeq" id="WP_164710421.1">
    <property type="nucleotide sequence ID" value="NZ_CP031165.1"/>
</dbReference>
<feature type="chain" id="PRO_5039004104" description="Cell wall binding repeat 2" evidence="1">
    <location>
        <begin position="24"/>
        <end position="467"/>
    </location>
</feature>